<dbReference type="Pfam" id="PF25318">
    <property type="entry name" value="WHD_GDS1"/>
    <property type="match status" value="1"/>
</dbReference>
<sequence>MPYNTRRKSLSLSELGITVPKRSRASSQSHPSPPATVIDDEPVTKKPKRSHDSLSPPPALMSPPKTKTLSIRTEPPSRLAEHTPPPSPGTQTVHTVDTEGISDDVVVATIKQLEKTGNRPHLVKELA</sequence>
<proteinExistence type="predicted"/>
<dbReference type="InterPro" id="IPR057511">
    <property type="entry name" value="WH_GDS1"/>
</dbReference>
<evidence type="ECO:0000313" key="4">
    <source>
        <dbReference type="Proteomes" id="UP000779574"/>
    </source>
</evidence>
<evidence type="ECO:0000313" key="3">
    <source>
        <dbReference type="EMBL" id="KAG9654550.1"/>
    </source>
</evidence>
<feature type="region of interest" description="Disordered" evidence="1">
    <location>
        <begin position="1"/>
        <end position="100"/>
    </location>
</feature>
<feature type="domain" description="GDS1 winged helix" evidence="2">
    <location>
        <begin position="97"/>
        <end position="127"/>
    </location>
</feature>
<organism evidence="3 4">
    <name type="scientific">Aureobasidium melanogenum</name>
    <name type="common">Aureobasidium pullulans var. melanogenum</name>
    <dbReference type="NCBI Taxonomy" id="46634"/>
    <lineage>
        <taxon>Eukaryota</taxon>
        <taxon>Fungi</taxon>
        <taxon>Dikarya</taxon>
        <taxon>Ascomycota</taxon>
        <taxon>Pezizomycotina</taxon>
        <taxon>Dothideomycetes</taxon>
        <taxon>Dothideomycetidae</taxon>
        <taxon>Dothideales</taxon>
        <taxon>Saccotheciaceae</taxon>
        <taxon>Aureobasidium</taxon>
    </lineage>
</organism>
<feature type="non-terminal residue" evidence="3">
    <location>
        <position position="127"/>
    </location>
</feature>
<reference evidence="3" key="1">
    <citation type="journal article" date="2021" name="J Fungi (Basel)">
        <title>Virulence traits and population genomics of the black yeast Aureobasidium melanogenum.</title>
        <authorList>
            <person name="Cernosa A."/>
            <person name="Sun X."/>
            <person name="Gostincar C."/>
            <person name="Fang C."/>
            <person name="Gunde-Cimerman N."/>
            <person name="Song Z."/>
        </authorList>
    </citation>
    <scope>NUCLEOTIDE SEQUENCE</scope>
    <source>
        <strain evidence="3">EXF-9911</strain>
    </source>
</reference>
<gene>
    <name evidence="3" type="ORF">KCU76_g20401</name>
</gene>
<dbReference type="AlphaFoldDB" id="A0A9P8DUY1"/>
<dbReference type="Proteomes" id="UP000779574">
    <property type="component" value="Unassembled WGS sequence"/>
</dbReference>
<evidence type="ECO:0000259" key="2">
    <source>
        <dbReference type="Pfam" id="PF25318"/>
    </source>
</evidence>
<protein>
    <recommendedName>
        <fullName evidence="2">GDS1 winged helix domain-containing protein</fullName>
    </recommendedName>
</protein>
<accession>A0A9P8DUY1</accession>
<name>A0A9P8DUY1_AURME</name>
<dbReference type="EMBL" id="JAHFXF010002819">
    <property type="protein sequence ID" value="KAG9654550.1"/>
    <property type="molecule type" value="Genomic_DNA"/>
</dbReference>
<comment type="caution">
    <text evidence="3">The sequence shown here is derived from an EMBL/GenBank/DDBJ whole genome shotgun (WGS) entry which is preliminary data.</text>
</comment>
<reference evidence="3" key="2">
    <citation type="submission" date="2021-08" db="EMBL/GenBank/DDBJ databases">
        <authorList>
            <person name="Gostincar C."/>
            <person name="Sun X."/>
            <person name="Song Z."/>
            <person name="Gunde-Cimerman N."/>
        </authorList>
    </citation>
    <scope>NUCLEOTIDE SEQUENCE</scope>
    <source>
        <strain evidence="3">EXF-9911</strain>
    </source>
</reference>
<evidence type="ECO:0000256" key="1">
    <source>
        <dbReference type="SAM" id="MobiDB-lite"/>
    </source>
</evidence>